<name>A0A7R9NUT9_9NEOP</name>
<organism evidence="1">
    <name type="scientific">Timema tahoe</name>
    <dbReference type="NCBI Taxonomy" id="61484"/>
    <lineage>
        <taxon>Eukaryota</taxon>
        <taxon>Metazoa</taxon>
        <taxon>Ecdysozoa</taxon>
        <taxon>Arthropoda</taxon>
        <taxon>Hexapoda</taxon>
        <taxon>Insecta</taxon>
        <taxon>Pterygota</taxon>
        <taxon>Neoptera</taxon>
        <taxon>Polyneoptera</taxon>
        <taxon>Phasmatodea</taxon>
        <taxon>Timematodea</taxon>
        <taxon>Timematoidea</taxon>
        <taxon>Timematidae</taxon>
        <taxon>Timema</taxon>
    </lineage>
</organism>
<evidence type="ECO:0000313" key="1">
    <source>
        <dbReference type="EMBL" id="CAD7457187.1"/>
    </source>
</evidence>
<protein>
    <submittedName>
        <fullName evidence="1">Uncharacterized protein</fullName>
    </submittedName>
</protein>
<reference evidence="1" key="1">
    <citation type="submission" date="2020-11" db="EMBL/GenBank/DDBJ databases">
        <authorList>
            <person name="Tran Van P."/>
        </authorList>
    </citation>
    <scope>NUCLEOTIDE SEQUENCE</scope>
</reference>
<gene>
    <name evidence="1" type="ORF">TTEB3V08_LOCUS5193</name>
</gene>
<dbReference type="EMBL" id="OE001594">
    <property type="protein sequence ID" value="CAD7457187.1"/>
    <property type="molecule type" value="Genomic_DNA"/>
</dbReference>
<dbReference type="AlphaFoldDB" id="A0A7R9NUT9"/>
<accession>A0A7R9NUT9</accession>
<sequence>MYKCKIFNMFMKQKFTFSKSVKPLVAGLRTQLQPDKKCMPNNTQLDTETDCRGCITELPVQTPYRTTLSLPHPGALHQTTTASACAR</sequence>
<proteinExistence type="predicted"/>